<feature type="signal peptide" evidence="1">
    <location>
        <begin position="1"/>
        <end position="21"/>
    </location>
</feature>
<evidence type="ECO:0000313" key="3">
    <source>
        <dbReference type="Proteomes" id="UP001169492"/>
    </source>
</evidence>
<dbReference type="Proteomes" id="UP001169492">
    <property type="component" value="Unassembled WGS sequence"/>
</dbReference>
<dbReference type="PANTHER" id="PTHR36573:SF1">
    <property type="entry name" value="INTERMEMBRANE PHOSPHOLIPID TRANSPORT SYSTEM BINDING PROTEIN MLAC"/>
    <property type="match status" value="1"/>
</dbReference>
<dbReference type="PIRSF" id="PIRSF004649">
    <property type="entry name" value="MlaC"/>
    <property type="match status" value="1"/>
</dbReference>
<accession>A0AAW7QX17</accession>
<dbReference type="InterPro" id="IPR008869">
    <property type="entry name" value="MlaC/ttg2D"/>
</dbReference>
<protein>
    <submittedName>
        <fullName evidence="2">ABC transporter substrate-binding protein</fullName>
    </submittedName>
</protein>
<reference evidence="2 3" key="1">
    <citation type="submission" date="2021-03" db="EMBL/GenBank/DDBJ databases">
        <title>Pseudidiomarina terrestris, a new bacterium isolated from saline soil.</title>
        <authorList>
            <person name="Galisteo C."/>
            <person name="De La Haba R."/>
            <person name="Sanchez-Porro C."/>
            <person name="Ventosa A."/>
        </authorList>
    </citation>
    <scope>NUCLEOTIDE SEQUENCE [LARGE SCALE GENOMIC DNA]</scope>
    <source>
        <strain evidence="2 3">1APP75-32.1</strain>
    </source>
</reference>
<proteinExistence type="predicted"/>
<dbReference type="InterPro" id="IPR042245">
    <property type="entry name" value="Tgt2/MlaC_sf"/>
</dbReference>
<evidence type="ECO:0000313" key="2">
    <source>
        <dbReference type="EMBL" id="MDN7124304.1"/>
    </source>
</evidence>
<dbReference type="PANTHER" id="PTHR36573">
    <property type="entry name" value="INTERMEMBRANE PHOSPHOLIPID TRANSPORT SYSTEM BINDING PROTEIN MLAC"/>
    <property type="match status" value="1"/>
</dbReference>
<dbReference type="Gene3D" id="3.10.450.710">
    <property type="entry name" value="Tgt2/MlaC"/>
    <property type="match status" value="1"/>
</dbReference>
<keyword evidence="1" id="KW-0732">Signal</keyword>
<evidence type="ECO:0000256" key="1">
    <source>
        <dbReference type="SAM" id="SignalP"/>
    </source>
</evidence>
<name>A0AAW7QX17_9GAMM</name>
<comment type="caution">
    <text evidence="2">The sequence shown here is derived from an EMBL/GenBank/DDBJ whole genome shotgun (WGS) entry which is preliminary data.</text>
</comment>
<sequence>MKIWYAFLMAALLVVTGTAVANTKQDAESPYVLLERVANKTAKRISEERAKINEDLDYLRVIIREELMPYVDATYAAKRVLGRNLKDTTEQQRQEFYSVFREYLIATYGRAFTQYDEEKHEFQFERARDIAPDDRMVEVKTRLIEKDGRPPIRLDFKLRYDDDEKVWKAYDLVVEGVSLLNSKAAEISSVIRDRGIDGTIELLREKGQEPIQPYDQGNS</sequence>
<dbReference type="Pfam" id="PF05494">
    <property type="entry name" value="MlaC"/>
    <property type="match status" value="1"/>
</dbReference>
<organism evidence="2 3">
    <name type="scientific">Pseudidiomarina terrestris</name>
    <dbReference type="NCBI Taxonomy" id="2820060"/>
    <lineage>
        <taxon>Bacteria</taxon>
        <taxon>Pseudomonadati</taxon>
        <taxon>Pseudomonadota</taxon>
        <taxon>Gammaproteobacteria</taxon>
        <taxon>Alteromonadales</taxon>
        <taxon>Idiomarinaceae</taxon>
        <taxon>Pseudidiomarina</taxon>
    </lineage>
</organism>
<dbReference type="EMBL" id="JAGGJB010000003">
    <property type="protein sequence ID" value="MDN7124304.1"/>
    <property type="molecule type" value="Genomic_DNA"/>
</dbReference>
<feature type="chain" id="PRO_5043790382" evidence="1">
    <location>
        <begin position="22"/>
        <end position="219"/>
    </location>
</feature>
<gene>
    <name evidence="2" type="ORF">J6I90_05370</name>
</gene>
<dbReference type="AlphaFoldDB" id="A0AAW7QX17"/>
<dbReference type="RefSeq" id="WP_301774336.1">
    <property type="nucleotide sequence ID" value="NZ_JAGGJB010000003.1"/>
</dbReference>